<dbReference type="InterPro" id="IPR036691">
    <property type="entry name" value="Endo/exonu/phosph_ase_sf"/>
</dbReference>
<dbReference type="GO" id="GO:0003824">
    <property type="term" value="F:catalytic activity"/>
    <property type="evidence" value="ECO:0007669"/>
    <property type="project" value="InterPro"/>
</dbReference>
<dbReference type="CDD" id="cd01650">
    <property type="entry name" value="RT_nLTR_like"/>
    <property type="match status" value="1"/>
</dbReference>
<dbReference type="Pfam" id="PF00078">
    <property type="entry name" value="RVT_1"/>
    <property type="match status" value="1"/>
</dbReference>
<feature type="domain" description="Reverse transcriptase" evidence="1">
    <location>
        <begin position="487"/>
        <end position="757"/>
    </location>
</feature>
<accession>A0A8T3AFG3</accession>
<dbReference type="PANTHER" id="PTHR31635">
    <property type="entry name" value="REVERSE TRANSCRIPTASE DOMAIN-CONTAINING PROTEIN-RELATED"/>
    <property type="match status" value="1"/>
</dbReference>
<dbReference type="InterPro" id="IPR043128">
    <property type="entry name" value="Rev_trsase/Diguanyl_cyclase"/>
</dbReference>
<dbReference type="OrthoDB" id="1110923at2759"/>
<dbReference type="Proteomes" id="UP000829196">
    <property type="component" value="Unassembled WGS sequence"/>
</dbReference>
<dbReference type="Gene3D" id="3.30.70.270">
    <property type="match status" value="1"/>
</dbReference>
<name>A0A8T3AFG3_DENNO</name>
<reference evidence="2" key="1">
    <citation type="journal article" date="2022" name="Front. Genet.">
        <title>Chromosome-Scale Assembly of the Dendrobium nobile Genome Provides Insights Into the Molecular Mechanism of the Biosynthesis of the Medicinal Active Ingredient of Dendrobium.</title>
        <authorList>
            <person name="Xu Q."/>
            <person name="Niu S.-C."/>
            <person name="Li K.-L."/>
            <person name="Zheng P.-J."/>
            <person name="Zhang X.-J."/>
            <person name="Jia Y."/>
            <person name="Liu Y."/>
            <person name="Niu Y.-X."/>
            <person name="Yu L.-H."/>
            <person name="Chen D.-F."/>
            <person name="Zhang G.-Q."/>
        </authorList>
    </citation>
    <scope>NUCLEOTIDE SEQUENCE</scope>
    <source>
        <tissue evidence="2">Leaf</tissue>
    </source>
</reference>
<dbReference type="PANTHER" id="PTHR31635:SF196">
    <property type="entry name" value="REVERSE TRANSCRIPTASE DOMAIN-CONTAINING PROTEIN-RELATED"/>
    <property type="match status" value="1"/>
</dbReference>
<dbReference type="EMBL" id="JAGYWB010000017">
    <property type="protein sequence ID" value="KAI0494853.1"/>
    <property type="molecule type" value="Genomic_DNA"/>
</dbReference>
<dbReference type="Pfam" id="PF13966">
    <property type="entry name" value="zf-RVT"/>
    <property type="match status" value="1"/>
</dbReference>
<evidence type="ECO:0000313" key="3">
    <source>
        <dbReference type="Proteomes" id="UP000829196"/>
    </source>
</evidence>
<dbReference type="InterPro" id="IPR043502">
    <property type="entry name" value="DNA/RNA_pol_sf"/>
</dbReference>
<organism evidence="2 3">
    <name type="scientific">Dendrobium nobile</name>
    <name type="common">Orchid</name>
    <dbReference type="NCBI Taxonomy" id="94219"/>
    <lineage>
        <taxon>Eukaryota</taxon>
        <taxon>Viridiplantae</taxon>
        <taxon>Streptophyta</taxon>
        <taxon>Embryophyta</taxon>
        <taxon>Tracheophyta</taxon>
        <taxon>Spermatophyta</taxon>
        <taxon>Magnoliopsida</taxon>
        <taxon>Liliopsida</taxon>
        <taxon>Asparagales</taxon>
        <taxon>Orchidaceae</taxon>
        <taxon>Epidendroideae</taxon>
        <taxon>Malaxideae</taxon>
        <taxon>Dendrobiinae</taxon>
        <taxon>Dendrobium</taxon>
    </lineage>
</organism>
<evidence type="ECO:0000313" key="2">
    <source>
        <dbReference type="EMBL" id="KAI0494853.1"/>
    </source>
</evidence>
<dbReference type="AlphaFoldDB" id="A0A8T3AFG3"/>
<sequence length="1176" mass="133633">MSVPSIASWNIRGFNSPDKVYSCKRLISAFQLDLLCILETRILLPSLLNPFFCDSHVLFPAEGSCHNFNLATPGRIWIKWNASKINFTPTSITPQSISGLVEGSNFTSFLLTAVYADNERDSRILLWDSIKNLVIPPTQPWILLDDWNCCRFATDKMGGSSLTHNNLGELNSLIFDTNLEEMNSVGNNYTWFNQRISNPIHIKLDRVFVNGDWITSFPSSYYSVQAPSCSDHCPLVIHSPKISTAHHRFLFKNYWTNIDAYWFILLDVFSTTQIGNPLADFCLKLRTLKKRLKLEPWTNAKAVYEHLDSLLNLQSFYLDQISVDSNNNGLNCKLKDVNDKISTYTSLKVSWIIQRAKAAWLTQGEDDLKFLYAKIRKRRASSNAVVNYATSTNSLNADAISDILNHFQLLYNPASIQDPNVDLFPVGETLNSTDADFLISSISDVEIKNAVYEGKASSSPGPDGFNFHFYKRSWHIIGPSVCKAVKFFFNYGNMPVGIKSTALALIPKTKNAASFADFRPIALCNVIYKIISKVIANRLKLIMPCIVKNNQSGFIKHRISTDNIILAQDILTYAVKGKRNVFCAKFDIRKAFDTISRDFILARLHQKGFPTIFINWIKNCIYDVNFSIMIKGALEGYFHSSAGLRQGCPLSPYLFCIAMDALSSLLDNNDFKGVTHNNFKLTHLLYADDLLVFGEVSTVNCSHLLNTLNCFTNSTGLHINLDKSSILMPKHLASANDIQRALGLSFKDTVTYLGVPISFRSLNIADVAPLLDDITKKFSGWNAKLLSFAGRIQFLKYTMINSIAYWIRGAILPKAAFKFFRKIASKFLFFGDHNAGKKLHLVSWDKVCLPKDKGGLGIFNFNALIHCYNCSLIYRIYNSNSLLADWVLKYYSSPWKPPHSRASKYWKNICATAAVTTSNWIFKINKSSQSSFLWDHWCNNNRLVDLNPELVNYVDCPVNTFIDEDGFWHFPISLSNDLTEAISSVFIFDSISENITWSTGTKPTFKDYCKNYFQNLPNCSWADLIWHKKHSLRFSSYSWLALVGGLKTATALHHRNIVVDLHCSLCHSSPESTSHLYFECNFSHSILSCLIPESAALLMRPNLMQMLDWVNENDSFSSTKKKLYFFSISCLIYFIWRERNERRFKSNASSTTTVKLKINRVISTKVSKWHGQNRIT</sequence>
<proteinExistence type="predicted"/>
<gene>
    <name evidence="2" type="ORF">KFK09_024999</name>
</gene>
<dbReference type="InterPro" id="IPR026960">
    <property type="entry name" value="RVT-Znf"/>
</dbReference>
<evidence type="ECO:0000259" key="1">
    <source>
        <dbReference type="PROSITE" id="PS50878"/>
    </source>
</evidence>
<dbReference type="SUPFAM" id="SSF56219">
    <property type="entry name" value="DNase I-like"/>
    <property type="match status" value="1"/>
</dbReference>
<keyword evidence="3" id="KW-1185">Reference proteome</keyword>
<dbReference type="Pfam" id="PF03372">
    <property type="entry name" value="Exo_endo_phos"/>
    <property type="match status" value="1"/>
</dbReference>
<dbReference type="Gene3D" id="3.60.10.10">
    <property type="entry name" value="Endonuclease/exonuclease/phosphatase"/>
    <property type="match status" value="1"/>
</dbReference>
<dbReference type="SUPFAM" id="SSF56672">
    <property type="entry name" value="DNA/RNA polymerases"/>
    <property type="match status" value="1"/>
</dbReference>
<protein>
    <recommendedName>
        <fullName evidence="1">Reverse transcriptase domain-containing protein</fullName>
    </recommendedName>
</protein>
<dbReference type="PROSITE" id="PS50878">
    <property type="entry name" value="RT_POL"/>
    <property type="match status" value="1"/>
</dbReference>
<comment type="caution">
    <text evidence="2">The sequence shown here is derived from an EMBL/GenBank/DDBJ whole genome shotgun (WGS) entry which is preliminary data.</text>
</comment>
<dbReference type="InterPro" id="IPR000477">
    <property type="entry name" value="RT_dom"/>
</dbReference>
<dbReference type="InterPro" id="IPR005135">
    <property type="entry name" value="Endo/exonuclease/phosphatase"/>
</dbReference>